<evidence type="ECO:0000313" key="3">
    <source>
        <dbReference type="Proteomes" id="UP000014974"/>
    </source>
</evidence>
<accession>S7WNY8</accession>
<dbReference type="AlphaFoldDB" id="S7WNY8"/>
<dbReference type="EMBL" id="ATNM01000173">
    <property type="protein sequence ID" value="EPR65868.1"/>
    <property type="molecule type" value="Genomic_DNA"/>
</dbReference>
<name>S7WNY8_9BACT</name>
<dbReference type="Proteomes" id="UP000014974">
    <property type="component" value="Unassembled WGS sequence"/>
</dbReference>
<evidence type="ECO:0000313" key="2">
    <source>
        <dbReference type="EMBL" id="EPR65868.1"/>
    </source>
</evidence>
<sequence>MSNVIVNRVIDFLKKFPPFSFLSPELLNQVAKEVDLIYFEKDEFLFQKGEPAKNYFLWSKMAQSN</sequence>
<organism evidence="2 3">
    <name type="scientific">Cyclobacterium qasimii M12-11B</name>
    <dbReference type="NCBI Taxonomy" id="641524"/>
    <lineage>
        <taxon>Bacteria</taxon>
        <taxon>Pseudomonadati</taxon>
        <taxon>Bacteroidota</taxon>
        <taxon>Cytophagia</taxon>
        <taxon>Cytophagales</taxon>
        <taxon>Cyclobacteriaceae</taxon>
        <taxon>Cyclobacterium</taxon>
    </lineage>
</organism>
<feature type="domain" description="Cyclic nucleotide-binding" evidence="1">
    <location>
        <begin position="18"/>
        <end position="57"/>
    </location>
</feature>
<dbReference type="InterPro" id="IPR000595">
    <property type="entry name" value="cNMP-bd_dom"/>
</dbReference>
<gene>
    <name evidence="2" type="ORF">ADICYQ_5128</name>
</gene>
<protein>
    <submittedName>
        <fullName evidence="2">cAMP-binding protein</fullName>
    </submittedName>
</protein>
<evidence type="ECO:0000259" key="1">
    <source>
        <dbReference type="PROSITE" id="PS50042"/>
    </source>
</evidence>
<proteinExistence type="predicted"/>
<dbReference type="PROSITE" id="PS50042">
    <property type="entry name" value="CNMP_BINDING_3"/>
    <property type="match status" value="1"/>
</dbReference>
<dbReference type="STRING" id="641524.ADICYQ_5128"/>
<dbReference type="SUPFAM" id="SSF51206">
    <property type="entry name" value="cAMP-binding domain-like"/>
    <property type="match status" value="1"/>
</dbReference>
<dbReference type="InterPro" id="IPR018490">
    <property type="entry name" value="cNMP-bd_dom_sf"/>
</dbReference>
<dbReference type="Gene3D" id="2.60.120.10">
    <property type="entry name" value="Jelly Rolls"/>
    <property type="match status" value="1"/>
</dbReference>
<dbReference type="InterPro" id="IPR014710">
    <property type="entry name" value="RmlC-like_jellyroll"/>
</dbReference>
<dbReference type="eggNOG" id="COG2905">
    <property type="taxonomic scope" value="Bacteria"/>
</dbReference>
<comment type="caution">
    <text evidence="2">The sequence shown here is derived from an EMBL/GenBank/DDBJ whole genome shotgun (WGS) entry which is preliminary data.</text>
</comment>
<reference evidence="2 3" key="1">
    <citation type="journal article" date="2013" name="Genome Announc.">
        <title>Draft Genome Sequence of Cyclobacterium qasimii Strain M12-11BT, Isolated from Arctic Marine Sediment.</title>
        <authorList>
            <person name="Shivaji S."/>
            <person name="Ara S."/>
            <person name="Singh A."/>
            <person name="Kumar Pinnaka A."/>
        </authorList>
    </citation>
    <scope>NUCLEOTIDE SEQUENCE [LARGE SCALE GENOMIC DNA]</scope>
    <source>
        <strain evidence="2 3">M12-11B</strain>
    </source>
</reference>